<evidence type="ECO:0000313" key="12">
    <source>
        <dbReference type="EMBL" id="EKG15221.1"/>
    </source>
</evidence>
<keyword evidence="11" id="KW-0732">Signal</keyword>
<dbReference type="InterPro" id="IPR047146">
    <property type="entry name" value="Cyt_P450_E_CYP52_fungi"/>
</dbReference>
<evidence type="ECO:0000256" key="9">
    <source>
        <dbReference type="PIRSR" id="PIRSR602402-1"/>
    </source>
</evidence>
<evidence type="ECO:0000256" key="11">
    <source>
        <dbReference type="SAM" id="SignalP"/>
    </source>
</evidence>
<dbReference type="CDD" id="cd03784">
    <property type="entry name" value="GT1_Gtf-like"/>
    <property type="match status" value="1"/>
</dbReference>
<evidence type="ECO:0000256" key="10">
    <source>
        <dbReference type="SAM" id="Phobius"/>
    </source>
</evidence>
<keyword evidence="8" id="KW-0503">Monooxygenase</keyword>
<evidence type="ECO:0000256" key="7">
    <source>
        <dbReference type="ARBA" id="ARBA00023004"/>
    </source>
</evidence>
<comment type="similarity">
    <text evidence="2">Belongs to the cytochrome P450 family.</text>
</comment>
<dbReference type="VEuPathDB" id="FungiDB:MPH_07555"/>
<dbReference type="InterPro" id="IPR001128">
    <property type="entry name" value="Cyt_P450"/>
</dbReference>
<accession>K2QZ13</accession>
<dbReference type="PRINTS" id="PR00464">
    <property type="entry name" value="EP450II"/>
</dbReference>
<feature type="binding site" description="axial binding residue" evidence="9">
    <location>
        <position position="454"/>
    </location>
    <ligand>
        <name>heme</name>
        <dbReference type="ChEBI" id="CHEBI:30413"/>
    </ligand>
    <ligandPart>
        <name>Fe</name>
        <dbReference type="ChEBI" id="CHEBI:18248"/>
    </ligandPart>
</feature>
<name>K2QZ13_MACPH</name>
<dbReference type="CDD" id="cd11063">
    <property type="entry name" value="CYP52"/>
    <property type="match status" value="1"/>
</dbReference>
<dbReference type="PANTHER" id="PTHR24287:SF1">
    <property type="entry name" value="P450, PUTATIVE (EUROFUNG)-RELATED"/>
    <property type="match status" value="1"/>
</dbReference>
<dbReference type="InterPro" id="IPR002974">
    <property type="entry name" value="Cyt_P450_E_CYP52_ascomycetes"/>
</dbReference>
<dbReference type="Gene3D" id="1.10.630.10">
    <property type="entry name" value="Cytochrome P450"/>
    <property type="match status" value="1"/>
</dbReference>
<keyword evidence="4" id="KW-0808">Transferase</keyword>
<dbReference type="InParanoid" id="K2QZ13"/>
<dbReference type="PROSITE" id="PS00086">
    <property type="entry name" value="CYTOCHROME_P450"/>
    <property type="match status" value="1"/>
</dbReference>
<dbReference type="InterPro" id="IPR002402">
    <property type="entry name" value="Cyt_P450_E_grp-II"/>
</dbReference>
<dbReference type="PRINTS" id="PR00385">
    <property type="entry name" value="P450"/>
</dbReference>
<organism evidence="12 13">
    <name type="scientific">Macrophomina phaseolina (strain MS6)</name>
    <name type="common">Charcoal rot fungus</name>
    <dbReference type="NCBI Taxonomy" id="1126212"/>
    <lineage>
        <taxon>Eukaryota</taxon>
        <taxon>Fungi</taxon>
        <taxon>Dikarya</taxon>
        <taxon>Ascomycota</taxon>
        <taxon>Pezizomycotina</taxon>
        <taxon>Dothideomycetes</taxon>
        <taxon>Dothideomycetes incertae sedis</taxon>
        <taxon>Botryosphaeriales</taxon>
        <taxon>Botryosphaeriaceae</taxon>
        <taxon>Macrophomina</taxon>
    </lineage>
</organism>
<evidence type="ECO:0000313" key="13">
    <source>
        <dbReference type="Proteomes" id="UP000007129"/>
    </source>
</evidence>
<evidence type="ECO:0000256" key="2">
    <source>
        <dbReference type="ARBA" id="ARBA00010617"/>
    </source>
</evidence>
<dbReference type="GO" id="GO:0020037">
    <property type="term" value="F:heme binding"/>
    <property type="evidence" value="ECO:0007669"/>
    <property type="project" value="InterPro"/>
</dbReference>
<evidence type="ECO:0000256" key="1">
    <source>
        <dbReference type="ARBA" id="ARBA00001971"/>
    </source>
</evidence>
<dbReference type="Gene3D" id="3.40.50.2000">
    <property type="entry name" value="Glycogen Phosphorylase B"/>
    <property type="match status" value="2"/>
</dbReference>
<proteinExistence type="inferred from homology"/>
<dbReference type="AlphaFoldDB" id="K2QZ13"/>
<dbReference type="GO" id="GO:0016712">
    <property type="term" value="F:oxidoreductase activity, acting on paired donors, with incorporation or reduction of molecular oxygen, reduced flavin or flavoprotein as one donor, and incorporation of one atom of oxygen"/>
    <property type="evidence" value="ECO:0007669"/>
    <property type="project" value="InterPro"/>
</dbReference>
<dbReference type="EMBL" id="AHHD01000323">
    <property type="protein sequence ID" value="EKG15221.1"/>
    <property type="molecule type" value="Genomic_DNA"/>
</dbReference>
<feature type="signal peptide" evidence="11">
    <location>
        <begin position="1"/>
        <end position="20"/>
    </location>
</feature>
<reference evidence="12 13" key="1">
    <citation type="journal article" date="2012" name="BMC Genomics">
        <title>Tools to kill: Genome of one of the most destructive plant pathogenic fungi Macrophomina phaseolina.</title>
        <authorList>
            <person name="Islam M.S."/>
            <person name="Haque M.S."/>
            <person name="Islam M.M."/>
            <person name="Emdad E.M."/>
            <person name="Halim A."/>
            <person name="Hossen Q.M.M."/>
            <person name="Hossain M.Z."/>
            <person name="Ahmed B."/>
            <person name="Rahim S."/>
            <person name="Rahman M.S."/>
            <person name="Alam M.M."/>
            <person name="Hou S."/>
            <person name="Wan X."/>
            <person name="Saito J.A."/>
            <person name="Alam M."/>
        </authorList>
    </citation>
    <scope>NUCLEOTIDE SEQUENCE [LARGE SCALE GENOMIC DNA]</scope>
    <source>
        <strain evidence="12 13">MS6</strain>
    </source>
</reference>
<keyword evidence="7 9" id="KW-0408">Iron</keyword>
<dbReference type="HOGENOM" id="CLU_304208_0_0_1"/>
<gene>
    <name evidence="12" type="ORF">MPH_07555</name>
</gene>
<dbReference type="InterPro" id="IPR017972">
    <property type="entry name" value="Cyt_P450_CS"/>
</dbReference>
<keyword evidence="10" id="KW-1133">Transmembrane helix</keyword>
<dbReference type="InterPro" id="IPR036396">
    <property type="entry name" value="Cyt_P450_sf"/>
</dbReference>
<keyword evidence="3 9" id="KW-0349">Heme</keyword>
<comment type="cofactor">
    <cofactor evidence="1 9">
        <name>heme</name>
        <dbReference type="ChEBI" id="CHEBI:30413"/>
    </cofactor>
</comment>
<feature type="chain" id="PRO_5003866334" evidence="11">
    <location>
        <begin position="21"/>
        <end position="977"/>
    </location>
</feature>
<dbReference type="Proteomes" id="UP000007129">
    <property type="component" value="Unassembled WGS sequence"/>
</dbReference>
<evidence type="ECO:0000256" key="6">
    <source>
        <dbReference type="ARBA" id="ARBA00023002"/>
    </source>
</evidence>
<dbReference type="Pfam" id="PF00201">
    <property type="entry name" value="UDPGT"/>
    <property type="match status" value="1"/>
</dbReference>
<dbReference type="PRINTS" id="PR01239">
    <property type="entry name" value="EP450IICYP52"/>
</dbReference>
<keyword evidence="10" id="KW-0812">Transmembrane</keyword>
<evidence type="ECO:0000256" key="8">
    <source>
        <dbReference type="ARBA" id="ARBA00023033"/>
    </source>
</evidence>
<dbReference type="GO" id="GO:0008194">
    <property type="term" value="F:UDP-glycosyltransferase activity"/>
    <property type="evidence" value="ECO:0007669"/>
    <property type="project" value="InterPro"/>
</dbReference>
<sequence>MVNSGILAAAALCLLLPLLSRLIKWHRDAQFARANGCKAAPCDNLLTWTDLLGIGILRKLEHHLSQKTLLEFMRKRFEENGNTFRTRVLLDDFYWTCEPKNIQAMLALKFNDFGVGIDRYNNFKPLMGHGIFTSDGAKWEEARALVRPNFVRNQVADLEAFEQHFQNMLTLVPRDGKTPVDLKPLFQRMTLDSASEMLFGKSLNSLTVTDSAVASAQFAAAFKKSQTELARRCRLGRLADWNISKEFLDACGVTQRFVDDYVEEAVRLRKQSSQGEKKQDEKEPERYIFLHEIAKAIDDPIAIRDHLLNVLIPARDSTSTLLAAALFAVSKDKRVFAKLRAEVDELGGIYPSFETLKNMRYLKWVMNETLRLWPIVPLNGRQANRDVTLPVGGGPDGQSPIHIKAGQNVGFSTYAMHRRKDIWGPDADEFIPERWENLRPGWEYLPFNGGPRICIGQQLALTEGGYTIVRLLQCFKDIESLDHSEWREGLALACSIDQPVTVRMIPWPEHGQSNVHLAVIASLKRHYGDYVDIHLGSFESFRNRVPAGVTFHPIFGRPLTNNFEASDAADSLSDAVTTTPGFFGAIRGIMKMAYLLHAERPEEYIATAESVEGLLEMLQPTLVVVDNFLDAARDAIVKKKRPYALLTPNTLKEVAAGDQGFGLFSWPGPAAGYPYPLPWHLVIPNALLFVFFPIWLHFFDQRYALLQRHRHAAGYTGDWPIFAGRDPDAPVLCMSHPAADYAAKIPPGVVCCGPILRDSTRVEEVDPELFAWLGRPGRQTVLIVLGSLLKVDREYAQNVWDAFRPLLNARNDVQVLWKLQKGANYVIEGLELVGEDRVRVVEWLRPDPIAVLRTRKVVCFVNHGGSNSYHEALSTGTPQVILSPWYDTHDFGNRAEWLGVGRWGNKRSAPRCESRELSKCVLDVIGQTPDDEKARRYLCRAQEVAELVTHRAGDSAEGRYGRDIAAEIIWNKAQEVL</sequence>
<dbReference type="SUPFAM" id="SSF53756">
    <property type="entry name" value="UDP-Glycosyltransferase/glycogen phosphorylase"/>
    <property type="match status" value="1"/>
</dbReference>
<dbReference type="STRING" id="1126212.K2QZ13"/>
<dbReference type="InterPro" id="IPR002213">
    <property type="entry name" value="UDP_glucos_trans"/>
</dbReference>
<dbReference type="SUPFAM" id="SSF48264">
    <property type="entry name" value="Cytochrome P450"/>
    <property type="match status" value="1"/>
</dbReference>
<dbReference type="eggNOG" id="KOG0157">
    <property type="taxonomic scope" value="Eukaryota"/>
</dbReference>
<keyword evidence="10" id="KW-0472">Membrane</keyword>
<keyword evidence="5 9" id="KW-0479">Metal-binding</keyword>
<evidence type="ECO:0000256" key="4">
    <source>
        <dbReference type="ARBA" id="ARBA00022679"/>
    </source>
</evidence>
<dbReference type="OrthoDB" id="1470350at2759"/>
<dbReference type="PANTHER" id="PTHR24287">
    <property type="entry name" value="P450, PUTATIVE (EUROFUNG)-RELATED"/>
    <property type="match status" value="1"/>
</dbReference>
<dbReference type="Pfam" id="PF00067">
    <property type="entry name" value="p450"/>
    <property type="match status" value="1"/>
</dbReference>
<feature type="transmembrane region" description="Helical" evidence="10">
    <location>
        <begin position="677"/>
        <end position="699"/>
    </location>
</feature>
<comment type="caution">
    <text evidence="12">The sequence shown here is derived from an EMBL/GenBank/DDBJ whole genome shotgun (WGS) entry which is preliminary data.</text>
</comment>
<evidence type="ECO:0000256" key="5">
    <source>
        <dbReference type="ARBA" id="ARBA00022723"/>
    </source>
</evidence>
<evidence type="ECO:0000256" key="3">
    <source>
        <dbReference type="ARBA" id="ARBA00022617"/>
    </source>
</evidence>
<keyword evidence="6" id="KW-0560">Oxidoreductase</keyword>
<protein>
    <submittedName>
        <fullName evidence="12">Cytochrome P450</fullName>
    </submittedName>
</protein>
<dbReference type="GO" id="GO:0005506">
    <property type="term" value="F:iron ion binding"/>
    <property type="evidence" value="ECO:0007669"/>
    <property type="project" value="InterPro"/>
</dbReference>